<evidence type="ECO:0000313" key="4">
    <source>
        <dbReference type="Proteomes" id="UP000076717"/>
    </source>
</evidence>
<evidence type="ECO:0000259" key="1">
    <source>
        <dbReference type="PROSITE" id="PS51819"/>
    </source>
</evidence>
<dbReference type="PROSITE" id="PS51819">
    <property type="entry name" value="VOC"/>
    <property type="match status" value="1"/>
</dbReference>
<dbReference type="AlphaFoldDB" id="A0A166I3U1"/>
<dbReference type="Proteomes" id="UP000465031">
    <property type="component" value="Chromosome"/>
</dbReference>
<dbReference type="InterPro" id="IPR029068">
    <property type="entry name" value="Glyas_Bleomycin-R_OHBP_Dase"/>
</dbReference>
<evidence type="ECO:0000313" key="5">
    <source>
        <dbReference type="Proteomes" id="UP000465031"/>
    </source>
</evidence>
<evidence type="ECO:0000313" key="3">
    <source>
        <dbReference type="EMBL" id="QHC56640.1"/>
    </source>
</evidence>
<reference evidence="2 4" key="1">
    <citation type="submission" date="2015-08" db="EMBL/GenBank/DDBJ databases">
        <title>Draft Genome Sequence of Rathayibacter sp. Strain VKM Ac-2596 Isolated from Leaf Gall Induced by Plant-Parasitic Nematodes.</title>
        <authorList>
            <person name="Vasilenko O.V."/>
            <person name="Starodumova I.P."/>
            <person name="Tarlachkov S.V."/>
            <person name="Dorofeeva L.V."/>
            <person name="Evtushenko L.I."/>
        </authorList>
    </citation>
    <scope>NUCLEOTIDE SEQUENCE [LARGE SCALE GENOMIC DNA]</scope>
    <source>
        <strain evidence="2 4">VKM Ac-2596</strain>
    </source>
</reference>
<dbReference type="PANTHER" id="PTHR21366:SF22">
    <property type="entry name" value="VOC DOMAIN-CONTAINING PROTEIN"/>
    <property type="match status" value="1"/>
</dbReference>
<proteinExistence type="predicted"/>
<dbReference type="KEGG" id="rte:GSU10_14060"/>
<reference evidence="5" key="3">
    <citation type="submission" date="2019-12" db="EMBL/GenBank/DDBJ databases">
        <title>Complete and draft genome sequences of new strains and members of some known species of the genus Rathayibacter isolated from plants.</title>
        <authorList>
            <person name="Tarlachkov S.V."/>
            <person name="Starodumova I.P."/>
            <person name="Dorofeeva L.V."/>
            <person name="Prisyazhnaya N.V."/>
            <person name="Leyn S."/>
            <person name="Zlamal J."/>
            <person name="Elan M."/>
            <person name="Osterman A.L."/>
            <person name="Nadler S."/>
            <person name="Subbotin S.A."/>
            <person name="Evtushenko L.I."/>
        </authorList>
    </citation>
    <scope>NUCLEOTIDE SEQUENCE [LARGE SCALE GENOMIC DNA]</scope>
    <source>
        <strain evidence="5">VKM Ac-2761</strain>
    </source>
</reference>
<protein>
    <submittedName>
        <fullName evidence="2">Glyoxalase-like domain protein</fullName>
    </submittedName>
</protein>
<organism evidence="2 4">
    <name type="scientific">Rathayibacter tanaceti</name>
    <dbReference type="NCBI Taxonomy" id="1671680"/>
    <lineage>
        <taxon>Bacteria</taxon>
        <taxon>Bacillati</taxon>
        <taxon>Actinomycetota</taxon>
        <taxon>Actinomycetes</taxon>
        <taxon>Micrococcales</taxon>
        <taxon>Microbacteriaceae</taxon>
        <taxon>Rathayibacter</taxon>
    </lineage>
</organism>
<gene>
    <name evidence="2" type="ORF">ACH61_01290</name>
    <name evidence="3" type="ORF">GSU10_14060</name>
</gene>
<evidence type="ECO:0000313" key="2">
    <source>
        <dbReference type="EMBL" id="KZX21585.1"/>
    </source>
</evidence>
<dbReference type="Proteomes" id="UP000076717">
    <property type="component" value="Unassembled WGS sequence"/>
</dbReference>
<dbReference type="InterPro" id="IPR037523">
    <property type="entry name" value="VOC_core"/>
</dbReference>
<dbReference type="PATRIC" id="fig|1671680.3.peg.1362"/>
<dbReference type="RefSeq" id="WP_068209832.1">
    <property type="nucleotide sequence ID" value="NZ_CP047186.1"/>
</dbReference>
<reference evidence="3" key="2">
    <citation type="submission" date="2019-12" db="EMBL/GenBank/DDBJ databases">
        <title>Complete and Draft Genome Sequences of New Strains and Members of Some Known Species of the Genus Rathayibacter isolated from Plants.</title>
        <authorList>
            <person name="Tarlachkov S.V."/>
            <person name="Starodumova I.P."/>
            <person name="Dorofeeva L.V."/>
            <person name="Prisyazhnaya N.V."/>
            <person name="Leyn S.A."/>
            <person name="Zlamal J.E."/>
            <person name="Elane M.L."/>
            <person name="Osterman A.L."/>
            <person name="Nadler S.A."/>
            <person name="Subbotin S.A."/>
            <person name="Evtushenko L.I."/>
        </authorList>
    </citation>
    <scope>NUCLEOTIDE SEQUENCE</scope>
    <source>
        <strain evidence="3">VKM Ac-2761</strain>
    </source>
</reference>
<dbReference type="PANTHER" id="PTHR21366">
    <property type="entry name" value="GLYOXALASE FAMILY PROTEIN"/>
    <property type="match status" value="1"/>
</dbReference>
<dbReference type="EMBL" id="CP047186">
    <property type="protein sequence ID" value="QHC56640.1"/>
    <property type="molecule type" value="Genomic_DNA"/>
</dbReference>
<keyword evidence="4" id="KW-1185">Reference proteome</keyword>
<dbReference type="EMBL" id="LIIN01000033">
    <property type="protein sequence ID" value="KZX21585.1"/>
    <property type="molecule type" value="Genomic_DNA"/>
</dbReference>
<dbReference type="OrthoDB" id="9813630at2"/>
<dbReference type="Pfam" id="PF00903">
    <property type="entry name" value="Glyoxalase"/>
    <property type="match status" value="1"/>
</dbReference>
<dbReference type="SUPFAM" id="SSF54593">
    <property type="entry name" value="Glyoxalase/Bleomycin resistance protein/Dihydroxybiphenyl dioxygenase"/>
    <property type="match status" value="1"/>
</dbReference>
<accession>A0A166I3U1</accession>
<dbReference type="Gene3D" id="3.10.180.10">
    <property type="entry name" value="2,3-Dihydroxybiphenyl 1,2-Dioxygenase, domain 1"/>
    <property type="match status" value="1"/>
</dbReference>
<sequence length="172" mass="19212">MTPTAHLHHVALVVSDLDATRDFYVGVLGCSEFTRPSDFVFHGAYFRLGTAEIHVVQEKTPGRLVANPPRWEEDELQTGLVHHFAIMVESFAPFLEALAARGLERCGGYRVRDDFVEQVYLADPDGNVIELLQQHEPAAGRLRRQEIHDLGIAVPVAPGYPLIDPRERYGVA</sequence>
<dbReference type="InterPro" id="IPR050383">
    <property type="entry name" value="GlyoxalaseI/FosfomycinResist"/>
</dbReference>
<feature type="domain" description="VOC" evidence="1">
    <location>
        <begin position="6"/>
        <end position="134"/>
    </location>
</feature>
<dbReference type="InterPro" id="IPR004360">
    <property type="entry name" value="Glyas_Fos-R_dOase_dom"/>
</dbReference>
<name>A0A166I3U1_9MICO</name>